<dbReference type="Proteomes" id="UP000298277">
    <property type="component" value="Unassembled WGS sequence"/>
</dbReference>
<evidence type="ECO:0000313" key="2">
    <source>
        <dbReference type="Proteomes" id="UP000298277"/>
    </source>
</evidence>
<comment type="caution">
    <text evidence="1">The sequence shown here is derived from an EMBL/GenBank/DDBJ whole genome shotgun (WGS) entry which is preliminary data.</text>
</comment>
<accession>A0A5F1Y7G1</accession>
<reference evidence="1" key="1">
    <citation type="journal article" date="2019" name="PLoS Negl. Trop. Dis.">
        <title>Revisiting the worldwide diversity of Leptospira species in the environment.</title>
        <authorList>
            <person name="Vincent A.T."/>
            <person name="Schiettekatte O."/>
            <person name="Bourhy P."/>
            <person name="Veyrier F.J."/>
            <person name="Picardeau M."/>
        </authorList>
    </citation>
    <scope>NUCLEOTIDE SEQUENCE [LARGE SCALE GENOMIC DNA]</scope>
    <source>
        <strain evidence="1">201800299</strain>
    </source>
</reference>
<dbReference type="AlphaFoldDB" id="A0A5F1Y7G1"/>
<protein>
    <submittedName>
        <fullName evidence="1">Uncharacterized protein</fullName>
    </submittedName>
</protein>
<name>A0A5F1Y7G1_9LEPT</name>
<proteinExistence type="predicted"/>
<sequence>MEGNVLVRDSKTGNLVPEWMEHNLVLTDGNSYGTLDNIHPNNVPWYKSLMNRILGWIDPIKPIAAAFGKAKRAVLDNPTGLGTEDVEKAAAISADTRKIAASAKVAALLADAIESGDKYMLGNLNEFLELKTGQSNLLESVVKVGIESSKNAESMEIFSNLRPETIQKLNRMDWNDLAKQWSNFSGRDLNEIMGHSILPYRAKAINFGGMVLSGSWEYLEGANTTITIENATPQRFRYY</sequence>
<gene>
    <name evidence="1" type="ORF">EHQ17_15590</name>
</gene>
<keyword evidence="2" id="KW-1185">Reference proteome</keyword>
<dbReference type="EMBL" id="RQFA01000068">
    <property type="protein sequence ID" value="TGK29546.1"/>
    <property type="molecule type" value="Genomic_DNA"/>
</dbReference>
<evidence type="ECO:0000313" key="1">
    <source>
        <dbReference type="EMBL" id="TGK29546.1"/>
    </source>
</evidence>
<organism evidence="1 2">
    <name type="scientific">Leptospira gomenensis</name>
    <dbReference type="NCBI Taxonomy" id="2484974"/>
    <lineage>
        <taxon>Bacteria</taxon>
        <taxon>Pseudomonadati</taxon>
        <taxon>Spirochaetota</taxon>
        <taxon>Spirochaetia</taxon>
        <taxon>Leptospirales</taxon>
        <taxon>Leptospiraceae</taxon>
        <taxon>Leptospira</taxon>
    </lineage>
</organism>